<reference evidence="2 3" key="1">
    <citation type="submission" date="2019-07" db="EMBL/GenBank/DDBJ databases">
        <title>Draft genome assembly of a fouling barnacle, Amphibalanus amphitrite (Darwin, 1854): The first reference genome for Thecostraca.</title>
        <authorList>
            <person name="Kim W."/>
        </authorList>
    </citation>
    <scope>NUCLEOTIDE SEQUENCE [LARGE SCALE GENOMIC DNA]</scope>
    <source>
        <strain evidence="2">SNU_AA5</strain>
        <tissue evidence="2">Soma without cirri and trophi</tissue>
    </source>
</reference>
<evidence type="ECO:0000313" key="2">
    <source>
        <dbReference type="EMBL" id="KAF0296686.1"/>
    </source>
</evidence>
<dbReference type="EMBL" id="VIIS01001545">
    <property type="protein sequence ID" value="KAF0296686.1"/>
    <property type="molecule type" value="Genomic_DNA"/>
</dbReference>
<dbReference type="AlphaFoldDB" id="A0A6A4VPZ2"/>
<evidence type="ECO:0000256" key="1">
    <source>
        <dbReference type="SAM" id="Phobius"/>
    </source>
</evidence>
<keyword evidence="1" id="KW-1133">Transmembrane helix</keyword>
<keyword evidence="1" id="KW-0472">Membrane</keyword>
<comment type="caution">
    <text evidence="2">The sequence shown here is derived from an EMBL/GenBank/DDBJ whole genome shotgun (WGS) entry which is preliminary data.</text>
</comment>
<feature type="transmembrane region" description="Helical" evidence="1">
    <location>
        <begin position="163"/>
        <end position="191"/>
    </location>
</feature>
<keyword evidence="3" id="KW-1185">Reference proteome</keyword>
<gene>
    <name evidence="2" type="ORF">FJT64_005915</name>
</gene>
<organism evidence="2 3">
    <name type="scientific">Amphibalanus amphitrite</name>
    <name type="common">Striped barnacle</name>
    <name type="synonym">Balanus amphitrite</name>
    <dbReference type="NCBI Taxonomy" id="1232801"/>
    <lineage>
        <taxon>Eukaryota</taxon>
        <taxon>Metazoa</taxon>
        <taxon>Ecdysozoa</taxon>
        <taxon>Arthropoda</taxon>
        <taxon>Crustacea</taxon>
        <taxon>Multicrustacea</taxon>
        <taxon>Cirripedia</taxon>
        <taxon>Thoracica</taxon>
        <taxon>Thoracicalcarea</taxon>
        <taxon>Balanomorpha</taxon>
        <taxon>Balanoidea</taxon>
        <taxon>Balanidae</taxon>
        <taxon>Amphibalaninae</taxon>
        <taxon>Amphibalanus</taxon>
    </lineage>
</organism>
<keyword evidence="1" id="KW-0812">Transmembrane</keyword>
<dbReference type="OrthoDB" id="6402530at2759"/>
<name>A0A6A4VPZ2_AMPAM</name>
<protein>
    <submittedName>
        <fullName evidence="2">Zinc finger protein 593</fullName>
    </submittedName>
</protein>
<sequence>MKTWSQSKQRSFLTKNSISRSLDSLSSTAYIARGTLSIRRRWTTTFRTKVHKRRMKALEDEPYSIAESERAGATGTSVIILPAIQGSAASVVDDAADTGPSQTVDLSKLPAAPAPTDSGRGSRLSVITVSAPVQCVCAFVAARARRHCAECRRRRCDFAASKTVGYCGLPTLVVAWGAFWVLIILALGGVLNVSAPTGG</sequence>
<accession>A0A6A4VPZ2</accession>
<dbReference type="Proteomes" id="UP000440578">
    <property type="component" value="Unassembled WGS sequence"/>
</dbReference>
<evidence type="ECO:0000313" key="3">
    <source>
        <dbReference type="Proteomes" id="UP000440578"/>
    </source>
</evidence>
<proteinExistence type="predicted"/>
<dbReference type="Gene3D" id="3.30.160.60">
    <property type="entry name" value="Classic Zinc Finger"/>
    <property type="match status" value="1"/>
</dbReference>